<evidence type="ECO:0000313" key="2">
    <source>
        <dbReference type="Proteomes" id="UP001386955"/>
    </source>
</evidence>
<accession>A0AAN9T169</accession>
<dbReference type="Proteomes" id="UP001386955">
    <property type="component" value="Unassembled WGS sequence"/>
</dbReference>
<dbReference type="EMBL" id="JAYMYS010000002">
    <property type="protein sequence ID" value="KAK7404772.1"/>
    <property type="molecule type" value="Genomic_DNA"/>
</dbReference>
<gene>
    <name evidence="1" type="ORF">VNO78_05730</name>
</gene>
<name>A0AAN9T169_PSOTE</name>
<keyword evidence="2" id="KW-1185">Reference proteome</keyword>
<dbReference type="AlphaFoldDB" id="A0AAN9T169"/>
<organism evidence="1 2">
    <name type="scientific">Psophocarpus tetragonolobus</name>
    <name type="common">Winged bean</name>
    <name type="synonym">Dolichos tetragonolobus</name>
    <dbReference type="NCBI Taxonomy" id="3891"/>
    <lineage>
        <taxon>Eukaryota</taxon>
        <taxon>Viridiplantae</taxon>
        <taxon>Streptophyta</taxon>
        <taxon>Embryophyta</taxon>
        <taxon>Tracheophyta</taxon>
        <taxon>Spermatophyta</taxon>
        <taxon>Magnoliopsida</taxon>
        <taxon>eudicotyledons</taxon>
        <taxon>Gunneridae</taxon>
        <taxon>Pentapetalae</taxon>
        <taxon>rosids</taxon>
        <taxon>fabids</taxon>
        <taxon>Fabales</taxon>
        <taxon>Fabaceae</taxon>
        <taxon>Papilionoideae</taxon>
        <taxon>50 kb inversion clade</taxon>
        <taxon>NPAAA clade</taxon>
        <taxon>indigoferoid/millettioid clade</taxon>
        <taxon>Phaseoleae</taxon>
        <taxon>Psophocarpus</taxon>
    </lineage>
</organism>
<comment type="caution">
    <text evidence="1">The sequence shown here is derived from an EMBL/GenBank/DDBJ whole genome shotgun (WGS) entry which is preliminary data.</text>
</comment>
<reference evidence="1 2" key="1">
    <citation type="submission" date="2024-01" db="EMBL/GenBank/DDBJ databases">
        <title>The genomes of 5 underutilized Papilionoideae crops provide insights into root nodulation and disease resistanc.</title>
        <authorList>
            <person name="Jiang F."/>
        </authorList>
    </citation>
    <scope>NUCLEOTIDE SEQUENCE [LARGE SCALE GENOMIC DNA]</scope>
    <source>
        <strain evidence="1">DUOXIRENSHENG_FW03</strain>
        <tissue evidence="1">Leaves</tissue>
    </source>
</reference>
<proteinExistence type="predicted"/>
<protein>
    <submittedName>
        <fullName evidence="1">Uncharacterized protein</fullName>
    </submittedName>
</protein>
<sequence length="94" mass="10919">MGIACWNEGFESKGQHETKFVVTEHTTTSFSFCIAIRVSELHFPFLLSLLAHLIRLQFMRFVFDSLFLFRQIPPYRPKRCIGISLGSLLMHSHC</sequence>
<evidence type="ECO:0000313" key="1">
    <source>
        <dbReference type="EMBL" id="KAK7404772.1"/>
    </source>
</evidence>